<organism evidence="1">
    <name type="scientific">marine sediment metagenome</name>
    <dbReference type="NCBI Taxonomy" id="412755"/>
    <lineage>
        <taxon>unclassified sequences</taxon>
        <taxon>metagenomes</taxon>
        <taxon>ecological metagenomes</taxon>
    </lineage>
</organism>
<gene>
    <name evidence="1" type="ORF">LCGC14_2485820</name>
</gene>
<comment type="caution">
    <text evidence="1">The sequence shown here is derived from an EMBL/GenBank/DDBJ whole genome shotgun (WGS) entry which is preliminary data.</text>
</comment>
<proteinExistence type="predicted"/>
<accession>A0A0F9B6Z8</accession>
<reference evidence="1" key="1">
    <citation type="journal article" date="2015" name="Nature">
        <title>Complex archaea that bridge the gap between prokaryotes and eukaryotes.</title>
        <authorList>
            <person name="Spang A."/>
            <person name="Saw J.H."/>
            <person name="Jorgensen S.L."/>
            <person name="Zaremba-Niedzwiedzka K."/>
            <person name="Martijn J."/>
            <person name="Lind A.E."/>
            <person name="van Eijk R."/>
            <person name="Schleper C."/>
            <person name="Guy L."/>
            <person name="Ettema T.J."/>
        </authorList>
    </citation>
    <scope>NUCLEOTIDE SEQUENCE</scope>
</reference>
<dbReference type="AlphaFoldDB" id="A0A0F9B6Z8"/>
<evidence type="ECO:0000313" key="1">
    <source>
        <dbReference type="EMBL" id="KKL17410.1"/>
    </source>
</evidence>
<dbReference type="EMBL" id="LAZR01039269">
    <property type="protein sequence ID" value="KKL17410.1"/>
    <property type="molecule type" value="Genomic_DNA"/>
</dbReference>
<sequence length="106" mass="11763">MGCFGYEGQYIPFLSGTQKAEVASIVVVPALAVEAQKTKGKSIKLENILPNSMPFWYWFGELLIPGFIGDKRQDVLNVASNTMEPRNVEEIEFGVRYSVNVDFGNG</sequence>
<name>A0A0F9B6Z8_9ZZZZ</name>
<protein>
    <submittedName>
        <fullName evidence="1">Uncharacterized protein</fullName>
    </submittedName>
</protein>